<dbReference type="InterPro" id="IPR014721">
    <property type="entry name" value="Ribsml_uS5_D2-typ_fold_subgr"/>
</dbReference>
<dbReference type="EMBL" id="WVUK01000057">
    <property type="protein sequence ID" value="KAF7492052.1"/>
    <property type="molecule type" value="Genomic_DNA"/>
</dbReference>
<dbReference type="GO" id="GO:0006412">
    <property type="term" value="P:translation"/>
    <property type="evidence" value="ECO:0007669"/>
    <property type="project" value="InterPro"/>
</dbReference>
<evidence type="ECO:0000256" key="1">
    <source>
        <dbReference type="ARBA" id="ARBA00005251"/>
    </source>
</evidence>
<keyword evidence="3" id="KW-0687">Ribonucleoprotein</keyword>
<organism evidence="4">
    <name type="scientific">Sarcoptes scabiei</name>
    <name type="common">Itch mite</name>
    <name type="synonym">Acarus scabiei</name>
    <dbReference type="NCBI Taxonomy" id="52283"/>
    <lineage>
        <taxon>Eukaryota</taxon>
        <taxon>Metazoa</taxon>
        <taxon>Ecdysozoa</taxon>
        <taxon>Arthropoda</taxon>
        <taxon>Chelicerata</taxon>
        <taxon>Arachnida</taxon>
        <taxon>Acari</taxon>
        <taxon>Acariformes</taxon>
        <taxon>Sarcoptiformes</taxon>
        <taxon>Astigmata</taxon>
        <taxon>Psoroptidia</taxon>
        <taxon>Sarcoptoidea</taxon>
        <taxon>Sarcoptidae</taxon>
        <taxon>Sarcoptinae</taxon>
        <taxon>Sarcoptes</taxon>
    </lineage>
</organism>
<gene>
    <name evidence="4" type="ORF">SSS_9210</name>
</gene>
<name>A0A834RAD1_SARSC</name>
<dbReference type="OMA" id="HHFLFYT"/>
<dbReference type="SUPFAM" id="SSF54211">
    <property type="entry name" value="Ribosomal protein S5 domain 2-like"/>
    <property type="match status" value="1"/>
</dbReference>
<protein>
    <submittedName>
        <fullName evidence="4">28S ribosomal protein S9, mitochondrial</fullName>
    </submittedName>
</protein>
<dbReference type="Proteomes" id="UP000070412">
    <property type="component" value="Unassembled WGS sequence"/>
</dbReference>
<evidence type="ECO:0000313" key="6">
    <source>
        <dbReference type="Proteomes" id="UP000070412"/>
    </source>
</evidence>
<dbReference type="OrthoDB" id="10254627at2759"/>
<reference evidence="4" key="2">
    <citation type="submission" date="2020-01" db="EMBL/GenBank/DDBJ databases">
        <authorList>
            <person name="Korhonen P.K.K."/>
            <person name="Guangxu M.G."/>
            <person name="Wang T.W."/>
            <person name="Stroehlein A.J.S."/>
            <person name="Young N.D."/>
            <person name="Ang C.-S.A."/>
            <person name="Fernando D.W.F."/>
            <person name="Lu H.L."/>
            <person name="Taylor S.T."/>
            <person name="Ehtesham M.E.M."/>
            <person name="Najaraj S.H.N."/>
            <person name="Harsha G.H.G."/>
            <person name="Madugundu A.M."/>
            <person name="Renuse S.R."/>
            <person name="Holt D.H."/>
            <person name="Pandey A.P."/>
            <person name="Papenfuss A.P."/>
            <person name="Gasser R.B.G."/>
            <person name="Fischer K.F."/>
        </authorList>
    </citation>
    <scope>NUCLEOTIDE SEQUENCE</scope>
    <source>
        <strain evidence="4">SSS_KF_BRIS2020</strain>
    </source>
</reference>
<dbReference type="GO" id="GO:0003723">
    <property type="term" value="F:RNA binding"/>
    <property type="evidence" value="ECO:0007669"/>
    <property type="project" value="TreeGrafter"/>
</dbReference>
<keyword evidence="6" id="KW-1185">Reference proteome</keyword>
<evidence type="ECO:0000313" key="5">
    <source>
        <dbReference type="EnsemblMetazoa" id="KAF7492052.1"/>
    </source>
</evidence>
<reference evidence="6" key="1">
    <citation type="journal article" date="2020" name="PLoS Negl. Trop. Dis.">
        <title>High-quality nuclear genome for Sarcoptes scabiei-A critical resource for a neglected parasite.</title>
        <authorList>
            <person name="Korhonen P.K."/>
            <person name="Gasser R.B."/>
            <person name="Ma G."/>
            <person name="Wang T."/>
            <person name="Stroehlein A.J."/>
            <person name="Young N.D."/>
            <person name="Ang C.S."/>
            <person name="Fernando D.D."/>
            <person name="Lu H.C."/>
            <person name="Taylor S."/>
            <person name="Reynolds S.L."/>
            <person name="Mofiz E."/>
            <person name="Najaraj S.H."/>
            <person name="Gowda H."/>
            <person name="Madugundu A."/>
            <person name="Renuse S."/>
            <person name="Holt D."/>
            <person name="Pandey A."/>
            <person name="Papenfuss A.T."/>
            <person name="Fischer K."/>
        </authorList>
    </citation>
    <scope>NUCLEOTIDE SEQUENCE [LARGE SCALE GENOMIC DNA]</scope>
</reference>
<dbReference type="Gene3D" id="3.30.230.10">
    <property type="match status" value="1"/>
</dbReference>
<reference evidence="5" key="3">
    <citation type="submission" date="2022-06" db="UniProtKB">
        <authorList>
            <consortium name="EnsemblMetazoa"/>
        </authorList>
    </citation>
    <scope>IDENTIFICATION</scope>
</reference>
<dbReference type="InterPro" id="IPR020568">
    <property type="entry name" value="Ribosomal_Su5_D2-typ_SF"/>
</dbReference>
<dbReference type="AlphaFoldDB" id="A0A834RAD1"/>
<proteinExistence type="inferred from homology"/>
<dbReference type="EnsemblMetazoa" id="SSS_9210s_mrna">
    <property type="protein sequence ID" value="KAF7492052.1"/>
    <property type="gene ID" value="SSS_9210"/>
</dbReference>
<dbReference type="GO" id="GO:0005763">
    <property type="term" value="C:mitochondrial small ribosomal subunit"/>
    <property type="evidence" value="ECO:0007669"/>
    <property type="project" value="TreeGrafter"/>
</dbReference>
<comment type="similarity">
    <text evidence="1">Belongs to the universal ribosomal protein uS9 family.</text>
</comment>
<dbReference type="PANTHER" id="PTHR21569:SF1">
    <property type="entry name" value="SMALL RIBOSOMAL SUBUNIT PROTEIN US9M"/>
    <property type="match status" value="1"/>
</dbReference>
<dbReference type="PANTHER" id="PTHR21569">
    <property type="entry name" value="RIBOSOMAL PROTEIN S9"/>
    <property type="match status" value="1"/>
</dbReference>
<dbReference type="GO" id="GO:0003735">
    <property type="term" value="F:structural constituent of ribosome"/>
    <property type="evidence" value="ECO:0007669"/>
    <property type="project" value="InterPro"/>
</dbReference>
<evidence type="ECO:0000256" key="2">
    <source>
        <dbReference type="ARBA" id="ARBA00022980"/>
    </source>
</evidence>
<sequence length="470" mass="54682">MKNSTLRIGHRLLRITTDVVSSSYASSLLRLLSKQIHTQSRLDKFITNTELIHKTIFYGRSAYYKRPNDARVPSNKEFGVTLLQKSQQNGTEAAENDLNVTMDRNQTISKAMKIYLERARDHKIFLSELNEEFVVGRRHLANMMGVSSLDDFTQEDINNAIRYLMPAGLFDPRARPIMKPPSEIYPSIKEAQFGHDGRPFHTFFYTGRANFYQTCHELENQINHLKEYEHMQQQRGIFDPPKNSSLNLKDTEWLSINELGKLFVEKINEEKFEALLAALQRLADHPYSKLSKDFLMRFRKPIPKAIESMQIPSLKFDENDRPYIEAQGRRKHCLAFVTVRGNGTGLVSINGKDIRYFDFIKDREQIMTPIKFCGLLNKVDIECRTSHLEFSREYSEDHPRFKSEEGRELGTSAESGAIRFAISIALRSFVDQETIEKMRLVGLLTPDTRIKLRKKWGQEGARRKYTWKKR</sequence>
<evidence type="ECO:0000256" key="3">
    <source>
        <dbReference type="ARBA" id="ARBA00023274"/>
    </source>
</evidence>
<dbReference type="InterPro" id="IPR000754">
    <property type="entry name" value="Ribosomal_uS9"/>
</dbReference>
<accession>A0A834RAD1</accession>
<keyword evidence="2 4" id="KW-0689">Ribosomal protein</keyword>
<evidence type="ECO:0000313" key="4">
    <source>
        <dbReference type="EMBL" id="KAF7492052.1"/>
    </source>
</evidence>
<dbReference type="Pfam" id="PF00380">
    <property type="entry name" value="Ribosomal_S9"/>
    <property type="match status" value="1"/>
</dbReference>